<evidence type="ECO:0000259" key="23">
    <source>
        <dbReference type="Pfam" id="PF00535"/>
    </source>
</evidence>
<dbReference type="Gene3D" id="3.90.550.10">
    <property type="entry name" value="Spore Coat Polysaccharide Biosynthesis Protein SpsA, Chain A"/>
    <property type="match status" value="1"/>
</dbReference>
<dbReference type="Pfam" id="PF00535">
    <property type="entry name" value="Glycos_transf_2"/>
    <property type="match status" value="1"/>
</dbReference>
<dbReference type="InterPro" id="IPR001173">
    <property type="entry name" value="Glyco_trans_2-like"/>
</dbReference>
<organism evidence="25 26">
    <name type="scientific">Oxynema aestuarii AP17</name>
    <dbReference type="NCBI Taxonomy" id="2064643"/>
    <lineage>
        <taxon>Bacteria</taxon>
        <taxon>Bacillati</taxon>
        <taxon>Cyanobacteriota</taxon>
        <taxon>Cyanophyceae</taxon>
        <taxon>Oscillatoriophycideae</taxon>
        <taxon>Oscillatoriales</taxon>
        <taxon>Oscillatoriaceae</taxon>
        <taxon>Oxynema</taxon>
        <taxon>Oxynema aestuarii</taxon>
    </lineage>
</organism>
<dbReference type="PANTHER" id="PTHR43398:SF1">
    <property type="entry name" value="DOLICHOL-PHOSPHATE MANNOSYLTRANSFERASE SUBUNIT 1"/>
    <property type="match status" value="1"/>
</dbReference>
<evidence type="ECO:0000313" key="25">
    <source>
        <dbReference type="EMBL" id="QIZ72738.1"/>
    </source>
</evidence>
<keyword evidence="14 22" id="KW-1133">Transmembrane helix</keyword>
<reference evidence="25 26" key="1">
    <citation type="submission" date="2020-04" db="EMBL/GenBank/DDBJ databases">
        <authorList>
            <person name="Basu S."/>
            <person name="Maruthanayagam V."/>
            <person name="Chakraborty S."/>
            <person name="Pramanik A."/>
            <person name="Mukherjee J."/>
            <person name="Brink B."/>
        </authorList>
    </citation>
    <scope>NUCLEOTIDE SEQUENCE [LARGE SCALE GENOMIC DNA]</scope>
    <source>
        <strain evidence="25 26">AP17</strain>
    </source>
</reference>
<evidence type="ECO:0000256" key="2">
    <source>
        <dbReference type="ARBA" id="ARBA00001936"/>
    </source>
</evidence>
<protein>
    <recommendedName>
        <fullName evidence="18">Dolichol-phosphate mannosyltransferase</fullName>
        <ecNumber evidence="8">2.4.1.83</ecNumber>
    </recommendedName>
    <alternativeName>
        <fullName evidence="20">Dolichol-phosphate mannose synthase</fullName>
    </alternativeName>
    <alternativeName>
        <fullName evidence="19">Dolichyl-phosphate beta-D-mannosyltransferase</fullName>
    </alternativeName>
    <alternativeName>
        <fullName evidence="21">Mannose-P-dolichol synthase</fullName>
    </alternativeName>
</protein>
<dbReference type="InterPro" id="IPR039528">
    <property type="entry name" value="DPM1-like"/>
</dbReference>
<feature type="transmembrane region" description="Helical" evidence="22">
    <location>
        <begin position="267"/>
        <end position="291"/>
    </location>
</feature>
<name>A0A6H1U1I7_9CYAN</name>
<comment type="similarity">
    <text evidence="7">Belongs to the glycosyltransferase 2 family.</text>
</comment>
<dbReference type="GO" id="GO:0004582">
    <property type="term" value="F:dolichyl-phosphate beta-D-mannosyltransferase activity"/>
    <property type="evidence" value="ECO:0007669"/>
    <property type="project" value="UniProtKB-EC"/>
</dbReference>
<dbReference type="Pfam" id="PF04138">
    <property type="entry name" value="GtrA_DPMS_TM"/>
    <property type="match status" value="1"/>
</dbReference>
<comment type="cofactor">
    <cofactor evidence="2">
        <name>Mn(2+)</name>
        <dbReference type="ChEBI" id="CHEBI:29035"/>
    </cofactor>
</comment>
<evidence type="ECO:0000256" key="3">
    <source>
        <dbReference type="ARBA" id="ARBA00001946"/>
    </source>
</evidence>
<evidence type="ECO:0000256" key="10">
    <source>
        <dbReference type="ARBA" id="ARBA00022679"/>
    </source>
</evidence>
<keyword evidence="26" id="KW-1185">Reference proteome</keyword>
<comment type="cofactor">
    <cofactor evidence="1">
        <name>Ca(2+)</name>
        <dbReference type="ChEBI" id="CHEBI:29108"/>
    </cofactor>
</comment>
<evidence type="ECO:0000256" key="15">
    <source>
        <dbReference type="ARBA" id="ARBA00023136"/>
    </source>
</evidence>
<keyword evidence="16" id="KW-0464">Manganese</keyword>
<feature type="domain" description="GtrA/DPMS transmembrane" evidence="24">
    <location>
        <begin position="273"/>
        <end position="394"/>
    </location>
</feature>
<feature type="transmembrane region" description="Helical" evidence="22">
    <location>
        <begin position="347"/>
        <end position="366"/>
    </location>
</feature>
<evidence type="ECO:0000256" key="20">
    <source>
        <dbReference type="ARBA" id="ARBA00082614"/>
    </source>
</evidence>
<dbReference type="GO" id="GO:0000271">
    <property type="term" value="P:polysaccharide biosynthetic process"/>
    <property type="evidence" value="ECO:0007669"/>
    <property type="project" value="InterPro"/>
</dbReference>
<dbReference type="GO" id="GO:0006506">
    <property type="term" value="P:GPI anchor biosynthetic process"/>
    <property type="evidence" value="ECO:0007669"/>
    <property type="project" value="TreeGrafter"/>
</dbReference>
<dbReference type="SUPFAM" id="SSF53448">
    <property type="entry name" value="Nucleotide-diphospho-sugar transferases"/>
    <property type="match status" value="1"/>
</dbReference>
<keyword evidence="12" id="KW-0479">Metal-binding</keyword>
<dbReference type="AlphaFoldDB" id="A0A6H1U1I7"/>
<dbReference type="GO" id="GO:0016020">
    <property type="term" value="C:membrane"/>
    <property type="evidence" value="ECO:0007669"/>
    <property type="project" value="UniProtKB-SubCell"/>
</dbReference>
<feature type="domain" description="Glycosyltransferase 2-like" evidence="23">
    <location>
        <begin position="35"/>
        <end position="202"/>
    </location>
</feature>
<dbReference type="CDD" id="cd06442">
    <property type="entry name" value="DPM1_like"/>
    <property type="match status" value="1"/>
</dbReference>
<evidence type="ECO:0000256" key="14">
    <source>
        <dbReference type="ARBA" id="ARBA00022989"/>
    </source>
</evidence>
<evidence type="ECO:0000256" key="21">
    <source>
        <dbReference type="ARBA" id="ARBA00083744"/>
    </source>
</evidence>
<dbReference type="InterPro" id="IPR007267">
    <property type="entry name" value="GtrA_DPMS_TM"/>
</dbReference>
<accession>A0A6H1U1I7</accession>
<dbReference type="GO" id="GO:0046872">
    <property type="term" value="F:metal ion binding"/>
    <property type="evidence" value="ECO:0007669"/>
    <property type="project" value="UniProtKB-KW"/>
</dbReference>
<evidence type="ECO:0000313" key="26">
    <source>
        <dbReference type="Proteomes" id="UP000500857"/>
    </source>
</evidence>
<keyword evidence="10 25" id="KW-0808">Transferase</keyword>
<evidence type="ECO:0000256" key="5">
    <source>
        <dbReference type="ARBA" id="ARBA00004308"/>
    </source>
</evidence>
<feature type="transmembrane region" description="Helical" evidence="22">
    <location>
        <begin position="372"/>
        <end position="389"/>
    </location>
</feature>
<gene>
    <name evidence="25" type="ORF">HCG48_20840</name>
</gene>
<dbReference type="RefSeq" id="WP_168570885.1">
    <property type="nucleotide sequence ID" value="NZ_CP051167.1"/>
</dbReference>
<dbReference type="GO" id="GO:0035269">
    <property type="term" value="P:protein O-linked glycosylation via mannose"/>
    <property type="evidence" value="ECO:0007669"/>
    <property type="project" value="TreeGrafter"/>
</dbReference>
<comment type="cofactor">
    <cofactor evidence="3">
        <name>Mg(2+)</name>
        <dbReference type="ChEBI" id="CHEBI:18420"/>
    </cofactor>
</comment>
<evidence type="ECO:0000256" key="11">
    <source>
        <dbReference type="ARBA" id="ARBA00022692"/>
    </source>
</evidence>
<evidence type="ECO:0000256" key="7">
    <source>
        <dbReference type="ARBA" id="ARBA00006739"/>
    </source>
</evidence>
<comment type="subcellular location">
    <subcellularLocation>
        <location evidence="5">Endomembrane system</location>
    </subcellularLocation>
    <subcellularLocation>
        <location evidence="4">Membrane</location>
        <topology evidence="4">Multi-pass membrane protein</topology>
    </subcellularLocation>
</comment>
<keyword evidence="13" id="KW-0460">Magnesium</keyword>
<evidence type="ECO:0000256" key="13">
    <source>
        <dbReference type="ARBA" id="ARBA00022842"/>
    </source>
</evidence>
<dbReference type="PANTHER" id="PTHR43398">
    <property type="entry name" value="DOLICHOL-PHOSPHATE MANNOSYLTRANSFERASE SUBUNIT 1"/>
    <property type="match status" value="1"/>
</dbReference>
<dbReference type="GO" id="GO:0012505">
    <property type="term" value="C:endomembrane system"/>
    <property type="evidence" value="ECO:0007669"/>
    <property type="project" value="UniProtKB-SubCell"/>
</dbReference>
<evidence type="ECO:0000256" key="17">
    <source>
        <dbReference type="ARBA" id="ARBA00053724"/>
    </source>
</evidence>
<evidence type="ECO:0000256" key="8">
    <source>
        <dbReference type="ARBA" id="ARBA00012704"/>
    </source>
</evidence>
<evidence type="ECO:0000256" key="12">
    <source>
        <dbReference type="ARBA" id="ARBA00022723"/>
    </source>
</evidence>
<feature type="transmembrane region" description="Helical" evidence="22">
    <location>
        <begin position="306"/>
        <end position="326"/>
    </location>
</feature>
<dbReference type="InterPro" id="IPR029044">
    <property type="entry name" value="Nucleotide-diphossugar_trans"/>
</dbReference>
<evidence type="ECO:0000256" key="1">
    <source>
        <dbReference type="ARBA" id="ARBA00001913"/>
    </source>
</evidence>
<evidence type="ECO:0000259" key="24">
    <source>
        <dbReference type="Pfam" id="PF04138"/>
    </source>
</evidence>
<dbReference type="GO" id="GO:0006488">
    <property type="term" value="P:dolichol-linked oligosaccharide biosynthetic process"/>
    <property type="evidence" value="ECO:0007669"/>
    <property type="project" value="TreeGrafter"/>
</dbReference>
<dbReference type="FunFam" id="3.90.550.10:FF:000119">
    <property type="entry name" value="Dolichol-phosphate mannosyltransferase subunit 1"/>
    <property type="match status" value="1"/>
</dbReference>
<keyword evidence="11 22" id="KW-0812">Transmembrane</keyword>
<comment type="pathway">
    <text evidence="6">Protein modification; protein glycosylation.</text>
</comment>
<keyword evidence="9" id="KW-0328">Glycosyltransferase</keyword>
<evidence type="ECO:0000256" key="16">
    <source>
        <dbReference type="ARBA" id="ARBA00023211"/>
    </source>
</evidence>
<evidence type="ECO:0000256" key="4">
    <source>
        <dbReference type="ARBA" id="ARBA00004141"/>
    </source>
</evidence>
<evidence type="ECO:0000256" key="19">
    <source>
        <dbReference type="ARBA" id="ARBA00082336"/>
    </source>
</evidence>
<evidence type="ECO:0000256" key="22">
    <source>
        <dbReference type="SAM" id="Phobius"/>
    </source>
</evidence>
<comment type="function">
    <text evidence="17">Transfers mannose from GDP-mannose to dolichol monophosphate to form dolichol phosphate mannose (Dol-P-Man) which is the mannosyl donor in pathways leading to N-glycosylation, glycosyl phosphatidylinositol membrane anchoring, and O-mannosylation of proteins.</text>
</comment>
<dbReference type="KEGG" id="oxy:HCG48_20840"/>
<evidence type="ECO:0000256" key="6">
    <source>
        <dbReference type="ARBA" id="ARBA00004922"/>
    </source>
</evidence>
<evidence type="ECO:0000256" key="9">
    <source>
        <dbReference type="ARBA" id="ARBA00022676"/>
    </source>
</evidence>
<sequence length="403" mass="45174">MNESSPTPLVPVPMGAAIVPPLPKATEGVRPLRLSLILPTYTESENIEAIVGKLTALLDPTLPNAYELIVVDDDSPDKTWEVALALSDRYPQLRVMRRQSERGLSTAVIRGWQVARGEVLGVIDADLQHPPEVLLKMIAEIEEGADLVVASRHIEGGGVSDWSFIRRFLSRGAQVLGLILLPGVVGRVSDPMSGYFMVRRSAIAHREMNPIGYKILIEVLGRGEIGDVAEVGYVFQERSVGESKVTWRQYVDYIGHLIRLRTSRWPIVRFFCFCAVGFSGVFVDMAVLYLLSDPSTLGWGLTRSKAIAAEIAIINNFLWNDAWTFADMSQKQKGWRKRFKRLLKFNSVCLLGLVLNILLLNLLFNQFGLNRYLANLIAIAAVTLWNFWLNLKLSWRVTEVEPE</sequence>
<dbReference type="Proteomes" id="UP000500857">
    <property type="component" value="Chromosome"/>
</dbReference>
<dbReference type="EC" id="2.4.1.83" evidence="8"/>
<keyword evidence="15 22" id="KW-0472">Membrane</keyword>
<dbReference type="EMBL" id="CP051167">
    <property type="protein sequence ID" value="QIZ72738.1"/>
    <property type="molecule type" value="Genomic_DNA"/>
</dbReference>
<proteinExistence type="inferred from homology"/>
<evidence type="ECO:0000256" key="18">
    <source>
        <dbReference type="ARBA" id="ARBA00074878"/>
    </source>
</evidence>